<evidence type="ECO:0000259" key="2">
    <source>
        <dbReference type="PROSITE" id="PS50206"/>
    </source>
</evidence>
<dbReference type="GO" id="GO:0043828">
    <property type="term" value="F:tRNA 2-selenouridine synthase activity"/>
    <property type="evidence" value="ECO:0007669"/>
    <property type="project" value="InterPro"/>
</dbReference>
<dbReference type="Pfam" id="PF00581">
    <property type="entry name" value="Rhodanese"/>
    <property type="match status" value="1"/>
</dbReference>
<dbReference type="PANTHER" id="PTHR30401:SF0">
    <property type="entry name" value="TRNA 2-SELENOURIDINE SYNTHASE"/>
    <property type="match status" value="1"/>
</dbReference>
<dbReference type="SUPFAM" id="SSF52821">
    <property type="entry name" value="Rhodanese/Cell cycle control phosphatase"/>
    <property type="match status" value="1"/>
</dbReference>
<dbReference type="Proteomes" id="UP000184465">
    <property type="component" value="Unassembled WGS sequence"/>
</dbReference>
<dbReference type="InterPro" id="IPR017582">
    <property type="entry name" value="SelU"/>
</dbReference>
<gene>
    <name evidence="3" type="ORF">SAMN02745912_01560</name>
</gene>
<dbReference type="SMART" id="SM00450">
    <property type="entry name" value="RHOD"/>
    <property type="match status" value="1"/>
</dbReference>
<evidence type="ECO:0000313" key="3">
    <source>
        <dbReference type="EMBL" id="SHJ90641.1"/>
    </source>
</evidence>
<accession>A0A1M6N4J0</accession>
<dbReference type="EMBL" id="FRAG01000015">
    <property type="protein sequence ID" value="SHJ90641.1"/>
    <property type="molecule type" value="Genomic_DNA"/>
</dbReference>
<dbReference type="SUPFAM" id="SSF52540">
    <property type="entry name" value="P-loop containing nucleoside triphosphate hydrolases"/>
    <property type="match status" value="1"/>
</dbReference>
<dbReference type="InterPro" id="IPR027417">
    <property type="entry name" value="P-loop_NTPase"/>
</dbReference>
<protein>
    <submittedName>
        <fullName evidence="3">tRNA 2-selenouridine synthase</fullName>
    </submittedName>
</protein>
<dbReference type="STRING" id="1121301.SAMN02745912_01560"/>
<dbReference type="GO" id="GO:0002098">
    <property type="term" value="P:tRNA wobble uridine modification"/>
    <property type="evidence" value="ECO:0007669"/>
    <property type="project" value="InterPro"/>
</dbReference>
<name>A0A1M6N4J0_PARC5</name>
<feature type="domain" description="Rhodanese" evidence="2">
    <location>
        <begin position="13"/>
        <end position="136"/>
    </location>
</feature>
<dbReference type="InterPro" id="IPR001763">
    <property type="entry name" value="Rhodanese-like_dom"/>
</dbReference>
<dbReference type="NCBIfam" id="TIGR03167">
    <property type="entry name" value="tRNA_sel_U_synt"/>
    <property type="match status" value="1"/>
</dbReference>
<dbReference type="NCBIfam" id="NF008750">
    <property type="entry name" value="PRK11784.1-2"/>
    <property type="match status" value="1"/>
</dbReference>
<dbReference type="Gene3D" id="3.40.250.10">
    <property type="entry name" value="Rhodanese-like domain"/>
    <property type="match status" value="1"/>
</dbReference>
<dbReference type="AlphaFoldDB" id="A0A1M6N4J0"/>
<keyword evidence="1" id="KW-0711">Selenium</keyword>
<evidence type="ECO:0000313" key="4">
    <source>
        <dbReference type="Proteomes" id="UP000184465"/>
    </source>
</evidence>
<dbReference type="PROSITE" id="PS50206">
    <property type="entry name" value="RHODANESE_3"/>
    <property type="match status" value="1"/>
</dbReference>
<dbReference type="InterPro" id="IPR036873">
    <property type="entry name" value="Rhodanese-like_dom_sf"/>
</dbReference>
<sequence length="354" mass="41204">MRQNFINIEQAIKLPNTIFIDVRSENEFLEANIPGSINIPILNNEERSEVGRVYRQKTIEEAKILGLRYASCKLEQIYSKVLKLKKEYENIILYCWRGGMRSKSICNVLTTLQVKNVYRLSGGYKAYRKFVINYIQNHVKDFKFVVLHGLTGVGKTIIIDKLEEDNISVLNLEKLAKNSGSVFGDLLFEGKSPSQKQFESLLFNDLYYNDKKYVVVESESKRIGSINVPDSIMKSMKKGYHILIKTSLQNRIINIYSDYIKEDCKIDEKLIKCIKHLNKRLGNKNVEILISRIQSGDYEFVIEFLIKNYYDPLYKYSIDKIDRTDLTIDYNKINDAVDKIKDFIFSKNLDEGSK</sequence>
<dbReference type="OrthoDB" id="9808735at2"/>
<evidence type="ECO:0000256" key="1">
    <source>
        <dbReference type="ARBA" id="ARBA00023266"/>
    </source>
</evidence>
<proteinExistence type="predicted"/>
<dbReference type="InterPro" id="IPR058840">
    <property type="entry name" value="AAA_SelU"/>
</dbReference>
<reference evidence="3 4" key="1">
    <citation type="submission" date="2016-11" db="EMBL/GenBank/DDBJ databases">
        <authorList>
            <person name="Jaros S."/>
            <person name="Januszkiewicz K."/>
            <person name="Wedrychowicz H."/>
        </authorList>
    </citation>
    <scope>NUCLEOTIDE SEQUENCE [LARGE SCALE GENOMIC DNA]</scope>
    <source>
        <strain evidence="3 4">DSM 15212</strain>
    </source>
</reference>
<dbReference type="RefSeq" id="WP_073148631.1">
    <property type="nucleotide sequence ID" value="NZ_FRAG01000015.1"/>
</dbReference>
<dbReference type="Pfam" id="PF26341">
    <property type="entry name" value="AAA_SelU"/>
    <property type="match status" value="1"/>
</dbReference>
<keyword evidence="4" id="KW-1185">Reference proteome</keyword>
<organism evidence="3 4">
    <name type="scientific">Paramaledivibacter caminithermalis (strain DSM 15212 / CIP 107654 / DViRD3)</name>
    <name type="common">Clostridium caminithermale</name>
    <dbReference type="NCBI Taxonomy" id="1121301"/>
    <lineage>
        <taxon>Bacteria</taxon>
        <taxon>Bacillati</taxon>
        <taxon>Bacillota</taxon>
        <taxon>Clostridia</taxon>
        <taxon>Peptostreptococcales</taxon>
        <taxon>Caminicellaceae</taxon>
        <taxon>Paramaledivibacter</taxon>
    </lineage>
</organism>
<dbReference type="PANTHER" id="PTHR30401">
    <property type="entry name" value="TRNA 2-SELENOURIDINE SYNTHASE"/>
    <property type="match status" value="1"/>
</dbReference>